<evidence type="ECO:0000313" key="3">
    <source>
        <dbReference type="Proteomes" id="UP000324585"/>
    </source>
</evidence>
<organism evidence="2 3">
    <name type="scientific">Porphyridium purpureum</name>
    <name type="common">Red alga</name>
    <name type="synonym">Porphyridium cruentum</name>
    <dbReference type="NCBI Taxonomy" id="35688"/>
    <lineage>
        <taxon>Eukaryota</taxon>
        <taxon>Rhodophyta</taxon>
        <taxon>Bangiophyceae</taxon>
        <taxon>Porphyridiales</taxon>
        <taxon>Porphyridiaceae</taxon>
        <taxon>Porphyridium</taxon>
    </lineage>
</organism>
<dbReference type="Proteomes" id="UP000324585">
    <property type="component" value="Unassembled WGS sequence"/>
</dbReference>
<feature type="signal peptide" evidence="1">
    <location>
        <begin position="1"/>
        <end position="24"/>
    </location>
</feature>
<sequence>MSYSSMRIGTAKWVLFCMLISLWGVELMRPSAVRFLGRAQVVRPRTNGSVRGQLTGARTLVVVTLTWPPSECHRRWLVTLHESIAKVHGRFELALLIHHEGNIKRLQAPLEDFQARVPQAVLKVWRYRDVLNTRDSNGSCGNGTSQLHTFGTKGKLVGPKPFFLKWLGSMSEEKAQFEYVWHLEDDLELVGDRWDEFLVAYENSTAHVISPVRHTPSSPAEFRDIRSKGCQSLCFDLRKGARKVIPDTQKIMWYAVRISRRLLRHMYDELEAGNAQGQHEIVLGTLCAREDWCTYETLHTEHAGLFAAGSQMIFLNSSSSYLNMRQCCQFGDSPQRLGILEIYNVDLAKPKHGGLYHPIKLCGSAELTNEPER</sequence>
<protein>
    <submittedName>
        <fullName evidence="2">Uncharacterized protein</fullName>
    </submittedName>
</protein>
<comment type="caution">
    <text evidence="2">The sequence shown here is derived from an EMBL/GenBank/DDBJ whole genome shotgun (WGS) entry which is preliminary data.</text>
</comment>
<gene>
    <name evidence="2" type="ORF">FVE85_4635</name>
</gene>
<reference evidence="3" key="1">
    <citation type="journal article" date="2019" name="Nat. Commun.">
        <title>Expansion of phycobilisome linker gene families in mesophilic red algae.</title>
        <authorList>
            <person name="Lee J."/>
            <person name="Kim D."/>
            <person name="Bhattacharya D."/>
            <person name="Yoon H.S."/>
        </authorList>
    </citation>
    <scope>NUCLEOTIDE SEQUENCE [LARGE SCALE GENOMIC DNA]</scope>
    <source>
        <strain evidence="3">CCMP 1328</strain>
    </source>
</reference>
<name>A0A5J4YQA4_PORPP</name>
<dbReference type="EMBL" id="VRMN01000006">
    <property type="protein sequence ID" value="KAA8493498.1"/>
    <property type="molecule type" value="Genomic_DNA"/>
</dbReference>
<dbReference type="AlphaFoldDB" id="A0A5J4YQA4"/>
<keyword evidence="1" id="KW-0732">Signal</keyword>
<keyword evidence="3" id="KW-1185">Reference proteome</keyword>
<proteinExistence type="predicted"/>
<accession>A0A5J4YQA4</accession>
<feature type="chain" id="PRO_5023805678" evidence="1">
    <location>
        <begin position="25"/>
        <end position="373"/>
    </location>
</feature>
<evidence type="ECO:0000256" key="1">
    <source>
        <dbReference type="SAM" id="SignalP"/>
    </source>
</evidence>
<evidence type="ECO:0000313" key="2">
    <source>
        <dbReference type="EMBL" id="KAA8493498.1"/>
    </source>
</evidence>